<keyword evidence="3" id="KW-0614">Plasmid</keyword>
<keyword evidence="4" id="KW-1185">Reference proteome</keyword>
<sequence length="333" mass="37489">MGRLTMTVDSLLKLLEGKVKTKSNKTTDLKGKASHIANRASEVMVKVSGNAKGPAHVKAHLDYISRNGKLELENERGEILRGKDDVKAVHKEWTQDQGKTRANTRDTTNVVLSMPKGTEAKAVKESARAFAKKQFGENYQYVFAFHEDVDHPHVHISIKTLGFDGRRLHVKKGDPQIWREGFAKELRARGVEAEATSRATRGVVKKGIHQAIIHIRKRGLTPEVDKAKIKEIAEEFKDKRDGKPEKVKLWEEKIQARQREVRKGWLSAAQELNQSSEPSDKKLAADIVNFVNTMPPMATERHEMAKAVSQKLASQQPGKKQNSTGRDNDQEER</sequence>
<dbReference type="Pfam" id="PF03432">
    <property type="entry name" value="Relaxase"/>
    <property type="match status" value="1"/>
</dbReference>
<feature type="region of interest" description="Disordered" evidence="1">
    <location>
        <begin position="295"/>
        <end position="333"/>
    </location>
</feature>
<evidence type="ECO:0000256" key="1">
    <source>
        <dbReference type="SAM" id="MobiDB-lite"/>
    </source>
</evidence>
<accession>E0R996</accession>
<reference evidence="3 4" key="1">
    <citation type="journal article" date="2009" name="Environ. Microbiol.">
        <title>Dynamics of genome evolution in facultative symbionts of aphids.</title>
        <authorList>
            <person name="Degnan P.H."/>
            <person name="Leonardo T.E."/>
            <person name="Cass B.N."/>
            <person name="Hurwitz B."/>
            <person name="Stern D."/>
            <person name="Gibbs R.A."/>
            <person name="Richards S."/>
            <person name="Moran N.A."/>
        </authorList>
    </citation>
    <scope>NUCLEOTIDE SEQUENCE [LARGE SCALE GENOMIC DNA]</scope>
    <source>
        <strain evidence="3 4">LSR1</strain>
        <plasmid evidence="3">pRILSR1</plasmid>
    </source>
</reference>
<protein>
    <submittedName>
        <fullName evidence="3">Relaxase/mobilization nuclease family protein</fullName>
    </submittedName>
</protein>
<dbReference type="Gene3D" id="3.30.930.30">
    <property type="match status" value="1"/>
</dbReference>
<proteinExistence type="predicted"/>
<organism evidence="3 4">
    <name type="scientific">Candidatus Regiella insecticola LSR1</name>
    <dbReference type="NCBI Taxonomy" id="663321"/>
    <lineage>
        <taxon>Bacteria</taxon>
        <taxon>Pseudomonadati</taxon>
        <taxon>Pseudomonadota</taxon>
        <taxon>Gammaproteobacteria</taxon>
        <taxon>Enterobacterales</taxon>
        <taxon>Enterobacteriaceae</taxon>
        <taxon>aphid secondary symbionts</taxon>
        <taxon>Candidatus Regiella</taxon>
    </lineage>
</organism>
<name>E0R996_9ENTR</name>
<evidence type="ECO:0000313" key="4">
    <source>
        <dbReference type="Proteomes" id="UP000005726"/>
    </source>
</evidence>
<evidence type="ECO:0000313" key="3">
    <source>
        <dbReference type="EMBL" id="EFL92815.1"/>
    </source>
</evidence>
<dbReference type="InterPro" id="IPR005094">
    <property type="entry name" value="Endonuclease_MobA/VirD2"/>
</dbReference>
<dbReference type="HOGENOM" id="CLU_055617_0_0_6"/>
<evidence type="ECO:0000259" key="2">
    <source>
        <dbReference type="Pfam" id="PF03432"/>
    </source>
</evidence>
<dbReference type="AlphaFoldDB" id="E0R996"/>
<dbReference type="EMBL" id="CM000957">
    <property type="protein sequence ID" value="EFL92815.1"/>
    <property type="molecule type" value="Genomic_DNA"/>
</dbReference>
<geneLocation type="plasmid" evidence="3 4">
    <name>pRILSR1</name>
</geneLocation>
<dbReference type="eggNOG" id="COG3843">
    <property type="taxonomic scope" value="Bacteria"/>
</dbReference>
<feature type="compositionally biased region" description="Polar residues" evidence="1">
    <location>
        <begin position="311"/>
        <end position="325"/>
    </location>
</feature>
<dbReference type="Proteomes" id="UP000005726">
    <property type="component" value="Plasmid pRILSR1"/>
</dbReference>
<gene>
    <name evidence="3" type="ORF">REG_p0012</name>
</gene>
<feature type="domain" description="MobA/VirD2-like nuclease" evidence="2">
    <location>
        <begin position="80"/>
        <end position="180"/>
    </location>
</feature>